<gene>
    <name evidence="5" type="ORF">Cvel_10200</name>
</gene>
<feature type="compositionally biased region" description="Basic and acidic residues" evidence="3">
    <location>
        <begin position="987"/>
        <end position="998"/>
    </location>
</feature>
<feature type="domain" description="K Homology" evidence="4">
    <location>
        <begin position="573"/>
        <end position="643"/>
    </location>
</feature>
<dbReference type="Pfam" id="PF00013">
    <property type="entry name" value="KH_1"/>
    <property type="match status" value="2"/>
</dbReference>
<dbReference type="PANTHER" id="PTHR10288">
    <property type="entry name" value="KH DOMAIN CONTAINING RNA BINDING PROTEIN"/>
    <property type="match status" value="1"/>
</dbReference>
<dbReference type="EMBL" id="CDMZ01004764">
    <property type="protein sequence ID" value="CEM50830.1"/>
    <property type="molecule type" value="Genomic_DNA"/>
</dbReference>
<feature type="compositionally biased region" description="Polar residues" evidence="3">
    <location>
        <begin position="798"/>
        <end position="837"/>
    </location>
</feature>
<feature type="compositionally biased region" description="Pro residues" evidence="3">
    <location>
        <begin position="450"/>
        <end position="470"/>
    </location>
</feature>
<keyword evidence="1" id="KW-0677">Repeat</keyword>
<feature type="region of interest" description="Disordered" evidence="3">
    <location>
        <begin position="446"/>
        <end position="508"/>
    </location>
</feature>
<dbReference type="AlphaFoldDB" id="A0A0G4I1T1"/>
<dbReference type="CDD" id="cd00105">
    <property type="entry name" value="KH-I"/>
    <property type="match status" value="2"/>
</dbReference>
<evidence type="ECO:0000256" key="1">
    <source>
        <dbReference type="ARBA" id="ARBA00022737"/>
    </source>
</evidence>
<dbReference type="VEuPathDB" id="CryptoDB:Cvel_10200"/>
<dbReference type="InterPro" id="IPR004087">
    <property type="entry name" value="KH_dom"/>
</dbReference>
<feature type="domain" description="K Homology" evidence="4">
    <location>
        <begin position="663"/>
        <end position="790"/>
    </location>
</feature>
<evidence type="ECO:0000259" key="4">
    <source>
        <dbReference type="SMART" id="SM00322"/>
    </source>
</evidence>
<feature type="region of interest" description="Disordered" evidence="3">
    <location>
        <begin position="704"/>
        <end position="751"/>
    </location>
</feature>
<feature type="compositionally biased region" description="Low complexity" evidence="3">
    <location>
        <begin position="717"/>
        <end position="739"/>
    </location>
</feature>
<dbReference type="Gene3D" id="3.30.1370.10">
    <property type="entry name" value="K Homology domain, type 1"/>
    <property type="match status" value="2"/>
</dbReference>
<keyword evidence="2" id="KW-0694">RNA-binding</keyword>
<name>A0A0G4I1T1_9ALVE</name>
<feature type="region of interest" description="Disordered" evidence="3">
    <location>
        <begin position="941"/>
        <end position="961"/>
    </location>
</feature>
<feature type="region of interest" description="Disordered" evidence="3">
    <location>
        <begin position="979"/>
        <end position="1020"/>
    </location>
</feature>
<dbReference type="SUPFAM" id="SSF54791">
    <property type="entry name" value="Eukaryotic type KH-domain (KH-domain type I)"/>
    <property type="match status" value="2"/>
</dbReference>
<feature type="region of interest" description="Disordered" evidence="3">
    <location>
        <begin position="1034"/>
        <end position="1057"/>
    </location>
</feature>
<reference evidence="5" key="1">
    <citation type="submission" date="2014-11" db="EMBL/GenBank/DDBJ databases">
        <authorList>
            <person name="Otto D Thomas"/>
            <person name="Naeem Raeece"/>
        </authorList>
    </citation>
    <scope>NUCLEOTIDE SEQUENCE</scope>
</reference>
<evidence type="ECO:0000256" key="2">
    <source>
        <dbReference type="PROSITE-ProRule" id="PRU00117"/>
    </source>
</evidence>
<sequence length="1057" mass="109607">MYTKVIFVLRSCRDPDLNPPFDEFPPEVLVSFDNQRAADHDDDTSSQVLIGMLRGDDRLLVDGLLALTEKAPEIELIVQPQMEDPLLPLRLQLISSSTNASLELSESRIMTSILDNLETNKKTPLSLASILVKGSQEERKSALRLFLAHSHPDHQINSNTPTTRDAVPSLPVNPLFSTTLPMMPIPIGGVPPGVPLPAVGMQSGLLSPAGGMPSGVPLQAGGMPSGVPLQAGGMPSGVPLPAGWMPSGVPLQAGGMPSGVPLPAGGMPSGVPLPAGGMPSGVPLQAGGMPSGLPLQAGGMPSGVPLPAGGVQSGVPSPAGGMPSGVPPPLGGSLPGPLPVAGVSPLSPLFSVLGTPGGGPVPLIPPLSPITALTAPPSSSDTTPNANGGASGLLAALLAAGFGLPPAVPPPIPLVPSVSPAGGTERLGAYSSSAVSSAEEIARTPLAHPAMPPPPDDSQPIPSIPLPPPPRVEEDENHPGECRNAADSFMVPPPLTPMGAPGLSHQEGGSQFPPLFPPLPLNGFAGAPTRPDHACVRPPFSSLTTAVPPCNRQQFAPVDHGRCTGRGGGKERERVEERVPIPSDAVPRLIGKCGRTIRDLEFTSGAFFDFPRMEQVPGMKYVSVSGSPASVRRGLDLLKHRLNEWGMAPVNEEEERERKNGEARGESHLRVPEVAAGSLIGHGGNVIRSLEIQSGAVISISKRRAEDRATLSQARNSSSSSSSSSCSSSPCMQQQQPIFGPGGGDDVSSAFPSLPWMMGRAHQAGFRDVTIRGTESARAAAEALIHATILQFFPPHSSGRSGTEALPQQSIQTPLQRHSEKTSVIPTPQDPSSTASAPPTVGMGWKKSGARVEEKRSGEEECSATGPARGRALSARETFTAAENASGKVPLPVPILVPVQANVEGLKGAKGETAVRLPIAQPRVPVCADGVPLSQGKLGEAQSISRPTHPRVGTEPQSAPPLLFDRPLLFVTCEEDGGKSSFALPEGKGKGKREEGNSREFGFPTKEWTAETPPEDQMRKGRAMSFATATTLTVSPCTQTHNHLHGTLTPPLSEKSE</sequence>
<evidence type="ECO:0000256" key="3">
    <source>
        <dbReference type="SAM" id="MobiDB-lite"/>
    </source>
</evidence>
<proteinExistence type="predicted"/>
<accession>A0A0G4I1T1</accession>
<dbReference type="PROSITE" id="PS50084">
    <property type="entry name" value="KH_TYPE_1"/>
    <property type="match status" value="2"/>
</dbReference>
<dbReference type="GO" id="GO:0003723">
    <property type="term" value="F:RNA binding"/>
    <property type="evidence" value="ECO:0007669"/>
    <property type="project" value="UniProtKB-UniRule"/>
</dbReference>
<organism evidence="5">
    <name type="scientific">Chromera velia CCMP2878</name>
    <dbReference type="NCBI Taxonomy" id="1169474"/>
    <lineage>
        <taxon>Eukaryota</taxon>
        <taxon>Sar</taxon>
        <taxon>Alveolata</taxon>
        <taxon>Colpodellida</taxon>
        <taxon>Chromeraceae</taxon>
        <taxon>Chromera</taxon>
    </lineage>
</organism>
<dbReference type="SMART" id="SM00322">
    <property type="entry name" value="KH"/>
    <property type="match status" value="2"/>
</dbReference>
<dbReference type="InterPro" id="IPR004088">
    <property type="entry name" value="KH_dom_type_1"/>
</dbReference>
<feature type="region of interest" description="Disordered" evidence="3">
    <location>
        <begin position="649"/>
        <end position="669"/>
    </location>
</feature>
<dbReference type="InterPro" id="IPR036612">
    <property type="entry name" value="KH_dom_type_1_sf"/>
</dbReference>
<feature type="compositionally biased region" description="Basic and acidic residues" evidence="3">
    <location>
        <begin position="656"/>
        <end position="669"/>
    </location>
</feature>
<protein>
    <recommendedName>
        <fullName evidence="4">K Homology domain-containing protein</fullName>
    </recommendedName>
</protein>
<evidence type="ECO:0000313" key="5">
    <source>
        <dbReference type="EMBL" id="CEM50830.1"/>
    </source>
</evidence>
<feature type="region of interest" description="Disordered" evidence="3">
    <location>
        <begin position="795"/>
        <end position="873"/>
    </location>
</feature>
<feature type="compositionally biased region" description="Basic and acidic residues" evidence="3">
    <location>
        <begin position="850"/>
        <end position="859"/>
    </location>
</feature>